<dbReference type="PROSITE" id="PS50109">
    <property type="entry name" value="HIS_KIN"/>
    <property type="match status" value="1"/>
</dbReference>
<dbReference type="EC" id="2.7.13.3" evidence="2"/>
<dbReference type="PROSITE" id="PS50112">
    <property type="entry name" value="PAS"/>
    <property type="match status" value="1"/>
</dbReference>
<dbReference type="Pfam" id="PF00512">
    <property type="entry name" value="HisKA"/>
    <property type="match status" value="1"/>
</dbReference>
<dbReference type="AlphaFoldDB" id="A0A9X2BS61"/>
<gene>
    <name evidence="9" type="ORF">M0638_00055</name>
</gene>
<dbReference type="Proteomes" id="UP001139516">
    <property type="component" value="Unassembled WGS sequence"/>
</dbReference>
<evidence type="ECO:0000256" key="5">
    <source>
        <dbReference type="SAM" id="MobiDB-lite"/>
    </source>
</evidence>
<dbReference type="InterPro" id="IPR003661">
    <property type="entry name" value="HisK_dim/P_dom"/>
</dbReference>
<dbReference type="InterPro" id="IPR001789">
    <property type="entry name" value="Sig_transdc_resp-reg_receiver"/>
</dbReference>
<evidence type="ECO:0000313" key="9">
    <source>
        <dbReference type="EMBL" id="MCK8782772.1"/>
    </source>
</evidence>
<proteinExistence type="predicted"/>
<evidence type="ECO:0000256" key="2">
    <source>
        <dbReference type="ARBA" id="ARBA00012438"/>
    </source>
</evidence>
<feature type="domain" description="PAS" evidence="8">
    <location>
        <begin position="37"/>
        <end position="73"/>
    </location>
</feature>
<dbReference type="InterPro" id="IPR005467">
    <property type="entry name" value="His_kinase_dom"/>
</dbReference>
<feature type="region of interest" description="Disordered" evidence="5">
    <location>
        <begin position="408"/>
        <end position="436"/>
    </location>
</feature>
<accession>A0A9X2BS61</accession>
<evidence type="ECO:0000256" key="3">
    <source>
        <dbReference type="ARBA" id="ARBA00022553"/>
    </source>
</evidence>
<dbReference type="Gene3D" id="3.40.50.2300">
    <property type="match status" value="1"/>
</dbReference>
<dbReference type="Pfam" id="PF13188">
    <property type="entry name" value="PAS_8"/>
    <property type="match status" value="1"/>
</dbReference>
<feature type="domain" description="Response regulatory" evidence="7">
    <location>
        <begin position="463"/>
        <end position="579"/>
    </location>
</feature>
<evidence type="ECO:0000256" key="1">
    <source>
        <dbReference type="ARBA" id="ARBA00000085"/>
    </source>
</evidence>
<keyword evidence="9" id="KW-0547">Nucleotide-binding</keyword>
<dbReference type="Pfam" id="PF02518">
    <property type="entry name" value="HATPase_c"/>
    <property type="match status" value="1"/>
</dbReference>
<comment type="caution">
    <text evidence="9">The sequence shown here is derived from an EMBL/GenBank/DDBJ whole genome shotgun (WGS) entry which is preliminary data.</text>
</comment>
<dbReference type="PANTHER" id="PTHR43065:SF42">
    <property type="entry name" value="TWO-COMPONENT SENSOR PPRA"/>
    <property type="match status" value="1"/>
</dbReference>
<dbReference type="SUPFAM" id="SSF47384">
    <property type="entry name" value="Homodimeric domain of signal transducing histidine kinase"/>
    <property type="match status" value="1"/>
</dbReference>
<comment type="catalytic activity">
    <reaction evidence="1">
        <text>ATP + protein L-histidine = ADP + protein N-phospho-L-histidine.</text>
        <dbReference type="EC" id="2.7.13.3"/>
    </reaction>
</comment>
<evidence type="ECO:0000259" key="6">
    <source>
        <dbReference type="PROSITE" id="PS50109"/>
    </source>
</evidence>
<evidence type="ECO:0000259" key="8">
    <source>
        <dbReference type="PROSITE" id="PS50112"/>
    </source>
</evidence>
<dbReference type="GO" id="GO:0005524">
    <property type="term" value="F:ATP binding"/>
    <property type="evidence" value="ECO:0007669"/>
    <property type="project" value="UniProtKB-KW"/>
</dbReference>
<name>A0A9X2BS61_9PROT</name>
<feature type="modified residue" description="4-aspartylphosphate" evidence="4">
    <location>
        <position position="514"/>
    </location>
</feature>
<keyword evidence="9" id="KW-0067">ATP-binding</keyword>
<feature type="domain" description="Histidine kinase" evidence="6">
    <location>
        <begin position="174"/>
        <end position="396"/>
    </location>
</feature>
<organism evidence="9 10">
    <name type="scientific">Roseomonas acroporae</name>
    <dbReference type="NCBI Taxonomy" id="2937791"/>
    <lineage>
        <taxon>Bacteria</taxon>
        <taxon>Pseudomonadati</taxon>
        <taxon>Pseudomonadota</taxon>
        <taxon>Alphaproteobacteria</taxon>
        <taxon>Acetobacterales</taxon>
        <taxon>Roseomonadaceae</taxon>
        <taxon>Roseomonas</taxon>
    </lineage>
</organism>
<dbReference type="Pfam" id="PF00072">
    <property type="entry name" value="Response_reg"/>
    <property type="match status" value="1"/>
</dbReference>
<dbReference type="SUPFAM" id="SSF55874">
    <property type="entry name" value="ATPase domain of HSP90 chaperone/DNA topoisomerase II/histidine kinase"/>
    <property type="match status" value="1"/>
</dbReference>
<dbReference type="GO" id="GO:0000155">
    <property type="term" value="F:phosphorelay sensor kinase activity"/>
    <property type="evidence" value="ECO:0007669"/>
    <property type="project" value="InterPro"/>
</dbReference>
<reference evidence="9" key="1">
    <citation type="submission" date="2022-04" db="EMBL/GenBank/DDBJ databases">
        <title>Roseomonas acroporae sp. nov., isolated from coral Acropora digitifera.</title>
        <authorList>
            <person name="Sun H."/>
        </authorList>
    </citation>
    <scope>NUCLEOTIDE SEQUENCE</scope>
    <source>
        <strain evidence="9">NAR14</strain>
    </source>
</reference>
<dbReference type="InterPro" id="IPR000014">
    <property type="entry name" value="PAS"/>
</dbReference>
<dbReference type="CDD" id="cd00130">
    <property type="entry name" value="PAS"/>
    <property type="match status" value="1"/>
</dbReference>
<dbReference type="SMART" id="SM00387">
    <property type="entry name" value="HATPase_c"/>
    <property type="match status" value="1"/>
</dbReference>
<dbReference type="PRINTS" id="PR00344">
    <property type="entry name" value="BCTRLSENSOR"/>
</dbReference>
<dbReference type="InterPro" id="IPR003594">
    <property type="entry name" value="HATPase_dom"/>
</dbReference>
<dbReference type="Gene3D" id="1.10.287.130">
    <property type="match status" value="1"/>
</dbReference>
<evidence type="ECO:0000256" key="4">
    <source>
        <dbReference type="PROSITE-ProRule" id="PRU00169"/>
    </source>
</evidence>
<dbReference type="PANTHER" id="PTHR43065">
    <property type="entry name" value="SENSOR HISTIDINE KINASE"/>
    <property type="match status" value="1"/>
</dbReference>
<dbReference type="EMBL" id="JALPRX010000001">
    <property type="protein sequence ID" value="MCK8782772.1"/>
    <property type="molecule type" value="Genomic_DNA"/>
</dbReference>
<dbReference type="SMART" id="SM00448">
    <property type="entry name" value="REC"/>
    <property type="match status" value="1"/>
</dbReference>
<dbReference type="CDD" id="cd00082">
    <property type="entry name" value="HisKA"/>
    <property type="match status" value="1"/>
</dbReference>
<dbReference type="SMART" id="SM00388">
    <property type="entry name" value="HisKA"/>
    <property type="match status" value="1"/>
</dbReference>
<dbReference type="Gene3D" id="3.30.565.10">
    <property type="entry name" value="Histidine kinase-like ATPase, C-terminal domain"/>
    <property type="match status" value="1"/>
</dbReference>
<dbReference type="InterPro" id="IPR035965">
    <property type="entry name" value="PAS-like_dom_sf"/>
</dbReference>
<dbReference type="Gene3D" id="3.30.450.20">
    <property type="entry name" value="PAS domain"/>
    <property type="match status" value="1"/>
</dbReference>
<dbReference type="PROSITE" id="PS50110">
    <property type="entry name" value="RESPONSE_REGULATORY"/>
    <property type="match status" value="1"/>
</dbReference>
<keyword evidence="10" id="KW-1185">Reference proteome</keyword>
<dbReference type="RefSeq" id="WP_248664902.1">
    <property type="nucleotide sequence ID" value="NZ_JALPRX010000001.1"/>
</dbReference>
<dbReference type="InterPro" id="IPR036890">
    <property type="entry name" value="HATPase_C_sf"/>
</dbReference>
<evidence type="ECO:0000313" key="10">
    <source>
        <dbReference type="Proteomes" id="UP001139516"/>
    </source>
</evidence>
<keyword evidence="3 4" id="KW-0597">Phosphoprotein</keyword>
<sequence>MSYTDPPAQSAGLWHRLATWLAGLWPPGPRRGDRLAEAEALRLVFDRAPAGLALLDADGTVLAANPTLRRFAGPAVLLRGGVAVTALVPPEERGEVLDRIAAARLGLPVPPLESGLSNPAAPPDACYALTCEPLLPDRDPRFLLRVVELTARRRLEAQLGRGRQLQAVGQLAGGVAHDFNNLLTAVIGSAESALQRPQDPDSAADLRQILDSAERGAALVRQLLAFARQQALQPRVVAVNERIAGIAGLLRRLLGERVRLELELEQPGRAVRVDPTQLDQVIVNLAANARNAMPHGGRLTLRTHHEVVLSPRAIGHDTVPPGRYVVLEVADTGCGIPPEVLPRLFEPFFTTRRESGGTGLGLSTVHGIVRQSGGYLGVESEVGRGTAFRVYLPRHEGAAEPEVAAAPLATSPAAPSSGPPSGSPSGPSFGPPTAVPSAAPPIAASAVPSVARAAAPAAGEGRTVLLVEDESPVRRLAERSLQASGWSVVPADCGETALDLLPEGAPAPAILVSDVVMPGEVDGLDLARALRRRWPGLPVVLVSGYAETTLGQDLGGEGLRLLAKPYTQKELAGIVAELAGNDVHVR</sequence>
<evidence type="ECO:0000259" key="7">
    <source>
        <dbReference type="PROSITE" id="PS50110"/>
    </source>
</evidence>
<dbReference type="InterPro" id="IPR011006">
    <property type="entry name" value="CheY-like_superfamily"/>
</dbReference>
<dbReference type="SUPFAM" id="SSF52172">
    <property type="entry name" value="CheY-like"/>
    <property type="match status" value="1"/>
</dbReference>
<dbReference type="SUPFAM" id="SSF55785">
    <property type="entry name" value="PYP-like sensor domain (PAS domain)"/>
    <property type="match status" value="1"/>
</dbReference>
<dbReference type="SMART" id="SM00091">
    <property type="entry name" value="PAS"/>
    <property type="match status" value="1"/>
</dbReference>
<dbReference type="InterPro" id="IPR004358">
    <property type="entry name" value="Sig_transdc_His_kin-like_C"/>
</dbReference>
<protein>
    <recommendedName>
        <fullName evidence="2">histidine kinase</fullName>
        <ecNumber evidence="2">2.7.13.3</ecNumber>
    </recommendedName>
</protein>
<dbReference type="InterPro" id="IPR036097">
    <property type="entry name" value="HisK_dim/P_sf"/>
</dbReference>